<reference evidence="1" key="1">
    <citation type="journal article" date="2020" name="Nature">
        <title>Giant virus diversity and host interactions through global metagenomics.</title>
        <authorList>
            <person name="Schulz F."/>
            <person name="Roux S."/>
            <person name="Paez-Espino D."/>
            <person name="Jungbluth S."/>
            <person name="Walsh D.A."/>
            <person name="Denef V.J."/>
            <person name="McMahon K.D."/>
            <person name="Konstantinidis K.T."/>
            <person name="Eloe-Fadrosh E.A."/>
            <person name="Kyrpides N.C."/>
            <person name="Woyke T."/>
        </authorList>
    </citation>
    <scope>NUCLEOTIDE SEQUENCE</scope>
    <source>
        <strain evidence="1">GVMAG-M-3300020192-26</strain>
    </source>
</reference>
<sequence length="285" mass="33595">MQEIADSWIKIDKTYYPSNKKTLDKIEFFHNLFMDVNTYKTRKNKSVILNFDVDVPSFITATNFKFLQKIIRSLDVENAPKIKISRRYQIDLILFINYFATNTECKSLINGIARVYGETYIQLVNHPNIDWKTFFDDSIHSSILKKINIEKIIDVEPIFKYYGMEYGIKNDEIDLSNFVVYCDEDKYLYKLKVLDHTNYWCLYKKFDKYGDMKITINSNESHVIIEHGGSFLNFLLNQRKVDTIPTMKIITTSGKIVWTINTLTLQVLIGRSIESFSERRLTNNT</sequence>
<proteinExistence type="predicted"/>
<accession>A0A6C0C721</accession>
<dbReference type="EMBL" id="MN739356">
    <property type="protein sequence ID" value="QHT00516.1"/>
    <property type="molecule type" value="Genomic_DNA"/>
</dbReference>
<organism evidence="1">
    <name type="scientific">viral metagenome</name>
    <dbReference type="NCBI Taxonomy" id="1070528"/>
    <lineage>
        <taxon>unclassified sequences</taxon>
        <taxon>metagenomes</taxon>
        <taxon>organismal metagenomes</taxon>
    </lineage>
</organism>
<evidence type="ECO:0000313" key="1">
    <source>
        <dbReference type="EMBL" id="QHT00516.1"/>
    </source>
</evidence>
<protein>
    <submittedName>
        <fullName evidence="1">Uncharacterized protein</fullName>
    </submittedName>
</protein>
<name>A0A6C0C721_9ZZZZ</name>
<dbReference type="AlphaFoldDB" id="A0A6C0C721"/>